<protein>
    <submittedName>
        <fullName evidence="8">(+)-epi-alpha-bisabolol synthase-like</fullName>
    </submittedName>
</protein>
<dbReference type="AlphaFoldDB" id="A0A6P8DGG8"/>
<reference evidence="7" key="1">
    <citation type="journal article" date="2020" name="Plant Biotechnol. J.">
        <title>The pomegranate (Punica granatum L.) draft genome dissects genetic divergence between soft- and hard-seeded cultivars.</title>
        <authorList>
            <person name="Luo X."/>
            <person name="Li H."/>
            <person name="Wu Z."/>
            <person name="Yao W."/>
            <person name="Zhao P."/>
            <person name="Cao D."/>
            <person name="Yu H."/>
            <person name="Li K."/>
            <person name="Poudel K."/>
            <person name="Zhao D."/>
            <person name="Zhang F."/>
            <person name="Xia X."/>
            <person name="Chen L."/>
            <person name="Wang Q."/>
            <person name="Jing D."/>
            <person name="Cao S."/>
        </authorList>
    </citation>
    <scope>NUCLEOTIDE SEQUENCE [LARGE SCALE GENOMIC DNA]</scope>
    <source>
        <strain evidence="7">cv. Tunisia</strain>
    </source>
</reference>
<dbReference type="GO" id="GO:0016114">
    <property type="term" value="P:terpenoid biosynthetic process"/>
    <property type="evidence" value="ECO:0007669"/>
    <property type="project" value="InterPro"/>
</dbReference>
<evidence type="ECO:0000256" key="1">
    <source>
        <dbReference type="ARBA" id="ARBA00001936"/>
    </source>
</evidence>
<feature type="domain" description="Terpene synthase N-terminal" evidence="6">
    <location>
        <begin position="2"/>
        <end position="125"/>
    </location>
</feature>
<evidence type="ECO:0000313" key="7">
    <source>
        <dbReference type="Proteomes" id="UP000515151"/>
    </source>
</evidence>
<dbReference type="Proteomes" id="UP000515151">
    <property type="component" value="Chromosome 4"/>
</dbReference>
<dbReference type="SUPFAM" id="SSF48239">
    <property type="entry name" value="Terpenoid cyclases/Protein prenyltransferases"/>
    <property type="match status" value="1"/>
</dbReference>
<dbReference type="PANTHER" id="PTHR31225">
    <property type="entry name" value="OS04G0344100 PROTEIN-RELATED"/>
    <property type="match status" value="1"/>
</dbReference>
<evidence type="ECO:0000259" key="6">
    <source>
        <dbReference type="Pfam" id="PF01397"/>
    </source>
</evidence>
<dbReference type="Gene3D" id="1.50.10.130">
    <property type="entry name" value="Terpene synthase, N-terminal domain"/>
    <property type="match status" value="1"/>
</dbReference>
<evidence type="ECO:0000256" key="2">
    <source>
        <dbReference type="ARBA" id="ARBA00001946"/>
    </source>
</evidence>
<evidence type="ECO:0000256" key="3">
    <source>
        <dbReference type="ARBA" id="ARBA00022842"/>
    </source>
</evidence>
<dbReference type="RefSeq" id="XP_031390463.1">
    <property type="nucleotide sequence ID" value="XM_031534603.1"/>
</dbReference>
<reference evidence="8" key="2">
    <citation type="submission" date="2025-08" db="UniProtKB">
        <authorList>
            <consortium name="RefSeq"/>
        </authorList>
    </citation>
    <scope>IDENTIFICATION</scope>
    <source>
        <tissue evidence="8">Leaf</tissue>
    </source>
</reference>
<proteinExistence type="predicted"/>
<dbReference type="InterPro" id="IPR008930">
    <property type="entry name" value="Terpenoid_cyclase/PrenylTrfase"/>
</dbReference>
<keyword evidence="7" id="KW-1185">Reference proteome</keyword>
<sequence length="130" mass="15394">MEEVQKMADYARNLLNKQMDLLEKLESIDAIQQLGLRYHFEREIKHALNSLYESAATGRPQYDDLHSTALRFRIFRQHYYYEVPQDVFRKFIDETGNFRATLTDDVKGLLSLYEASFHGFKGEDIFFDSL</sequence>
<dbReference type="InterPro" id="IPR050148">
    <property type="entry name" value="Terpene_synthase-like"/>
</dbReference>
<dbReference type="InterPro" id="IPR001906">
    <property type="entry name" value="Terpene_synth_N"/>
</dbReference>
<dbReference type="GeneID" id="116202964"/>
<accession>A0A6P8DGG8</accession>
<dbReference type="PANTHER" id="PTHR31225:SF245">
    <property type="entry name" value="(-)-ALPHA-TERPINEOL SYNTHASE-LIKE"/>
    <property type="match status" value="1"/>
</dbReference>
<comment type="cofactor">
    <cofactor evidence="2">
        <name>Mg(2+)</name>
        <dbReference type="ChEBI" id="CHEBI:18420"/>
    </cofactor>
</comment>
<dbReference type="OrthoDB" id="1936865at2759"/>
<dbReference type="InterPro" id="IPR036965">
    <property type="entry name" value="Terpene_synth_N_sf"/>
</dbReference>
<keyword evidence="4" id="KW-0464">Manganese</keyword>
<keyword evidence="5" id="KW-0456">Lyase</keyword>
<evidence type="ECO:0000256" key="4">
    <source>
        <dbReference type="ARBA" id="ARBA00023211"/>
    </source>
</evidence>
<dbReference type="GO" id="GO:0010333">
    <property type="term" value="F:terpene synthase activity"/>
    <property type="evidence" value="ECO:0007669"/>
    <property type="project" value="InterPro"/>
</dbReference>
<organism evidence="7 8">
    <name type="scientific">Punica granatum</name>
    <name type="common">Pomegranate</name>
    <dbReference type="NCBI Taxonomy" id="22663"/>
    <lineage>
        <taxon>Eukaryota</taxon>
        <taxon>Viridiplantae</taxon>
        <taxon>Streptophyta</taxon>
        <taxon>Embryophyta</taxon>
        <taxon>Tracheophyta</taxon>
        <taxon>Spermatophyta</taxon>
        <taxon>Magnoliopsida</taxon>
        <taxon>eudicotyledons</taxon>
        <taxon>Gunneridae</taxon>
        <taxon>Pentapetalae</taxon>
        <taxon>rosids</taxon>
        <taxon>malvids</taxon>
        <taxon>Myrtales</taxon>
        <taxon>Lythraceae</taxon>
        <taxon>Punica</taxon>
    </lineage>
</organism>
<evidence type="ECO:0000256" key="5">
    <source>
        <dbReference type="ARBA" id="ARBA00023239"/>
    </source>
</evidence>
<dbReference type="Pfam" id="PF01397">
    <property type="entry name" value="Terpene_synth"/>
    <property type="match status" value="1"/>
</dbReference>
<gene>
    <name evidence="8" type="primary">LOC116202964</name>
</gene>
<comment type="cofactor">
    <cofactor evidence="1">
        <name>Mn(2+)</name>
        <dbReference type="ChEBI" id="CHEBI:29035"/>
    </cofactor>
</comment>
<keyword evidence="3" id="KW-0460">Magnesium</keyword>
<evidence type="ECO:0000313" key="8">
    <source>
        <dbReference type="RefSeq" id="XP_031390463.1"/>
    </source>
</evidence>
<name>A0A6P8DGG8_PUNGR</name>